<evidence type="ECO:0000313" key="3">
    <source>
        <dbReference type="Proteomes" id="UP000682843"/>
    </source>
</evidence>
<keyword evidence="1" id="KW-0472">Membrane</keyword>
<accession>A0ABX8AH67</accession>
<feature type="transmembrane region" description="Helical" evidence="1">
    <location>
        <begin position="7"/>
        <end position="30"/>
    </location>
</feature>
<feature type="transmembrane region" description="Helical" evidence="1">
    <location>
        <begin position="167"/>
        <end position="185"/>
    </location>
</feature>
<evidence type="ECO:0000256" key="1">
    <source>
        <dbReference type="SAM" id="Phobius"/>
    </source>
</evidence>
<keyword evidence="1" id="KW-0812">Transmembrane</keyword>
<feature type="transmembrane region" description="Helical" evidence="1">
    <location>
        <begin position="84"/>
        <end position="104"/>
    </location>
</feature>
<gene>
    <name evidence="2" type="ORF">RPMA_06080</name>
</gene>
<dbReference type="PANTHER" id="PTHR39087">
    <property type="entry name" value="UPF0104 MEMBRANE PROTEIN MJ1595"/>
    <property type="match status" value="1"/>
</dbReference>
<feature type="transmembrane region" description="Helical" evidence="1">
    <location>
        <begin position="124"/>
        <end position="146"/>
    </location>
</feature>
<keyword evidence="1" id="KW-1133">Transmembrane helix</keyword>
<feature type="transmembrane region" description="Helical" evidence="1">
    <location>
        <begin position="239"/>
        <end position="266"/>
    </location>
</feature>
<proteinExistence type="predicted"/>
<sequence length="317" mass="33692">MRHRLTLRLLGIIVSLAIAVVAFLALSKALKGVDLDKVLAAMRMVEPMAVALSLGLVAISYGSLTLYDWLALKMIGRDDLPYRVAALANFTSYPIAHGTGAVLLVSSAVRYRIYAPHGIGPGGVARICFLTGLTFWLGNLTALGLSTLYAPDAISQIDQLAPEINRALAIAILVGIVGYVFWTWNGTRTLGGGKWSVPVPSGRNVFLQIGIGLIDLGAAALSMYVLIPETMNVGVAQVVVVFIAATLLGFASHAPAGIGVFDATILIGLGGAHTEELLAVLLLFRLFYHLIPFVLSLALFGGVEAYRNLVKQKRLEA</sequence>
<dbReference type="Proteomes" id="UP000682843">
    <property type="component" value="Chromosome"/>
</dbReference>
<feature type="transmembrane region" description="Helical" evidence="1">
    <location>
        <begin position="205"/>
        <end position="227"/>
    </location>
</feature>
<evidence type="ECO:0000313" key="2">
    <source>
        <dbReference type="EMBL" id="QUS42281.1"/>
    </source>
</evidence>
<feature type="transmembrane region" description="Helical" evidence="1">
    <location>
        <begin position="50"/>
        <end position="72"/>
    </location>
</feature>
<feature type="transmembrane region" description="Helical" evidence="1">
    <location>
        <begin position="286"/>
        <end position="306"/>
    </location>
</feature>
<keyword evidence="3" id="KW-1185">Reference proteome</keyword>
<reference evidence="2 3" key="1">
    <citation type="submission" date="2019-02" db="EMBL/GenBank/DDBJ databases">
        <title>Emended description of the genus Rhodopseudomonas and description of Rhodopseudomonas albus sp. nov., a non-phototrophic, heavy-metal-tolerant bacterium isolated from garden soil.</title>
        <authorList>
            <person name="Bao Z."/>
            <person name="Cao W.W."/>
            <person name="Sato Y."/>
            <person name="Nishizawa T."/>
            <person name="Zhao J."/>
            <person name="Guo Y."/>
            <person name="Ohta H."/>
        </authorList>
    </citation>
    <scope>NUCLEOTIDE SEQUENCE [LARGE SCALE GENOMIC DNA]</scope>
    <source>
        <strain evidence="2 3">SK50-23</strain>
    </source>
</reference>
<protein>
    <submittedName>
        <fullName evidence="2">UPF0104 family protein</fullName>
    </submittedName>
</protein>
<dbReference type="PANTHER" id="PTHR39087:SF2">
    <property type="entry name" value="UPF0104 MEMBRANE PROTEIN MJ1595"/>
    <property type="match status" value="1"/>
</dbReference>
<dbReference type="EMBL" id="CP036498">
    <property type="protein sequence ID" value="QUS42281.1"/>
    <property type="molecule type" value="Genomic_DNA"/>
</dbReference>
<name>A0ABX8AH67_9BRAD</name>
<organism evidence="2 3">
    <name type="scientific">Tardiphaga alba</name>
    <dbReference type="NCBI Taxonomy" id="340268"/>
    <lineage>
        <taxon>Bacteria</taxon>
        <taxon>Pseudomonadati</taxon>
        <taxon>Pseudomonadota</taxon>
        <taxon>Alphaproteobacteria</taxon>
        <taxon>Hyphomicrobiales</taxon>
        <taxon>Nitrobacteraceae</taxon>
        <taxon>Tardiphaga</taxon>
    </lineage>
</organism>